<accession>A0A813FLH8</accession>
<keyword evidence="2" id="KW-1185">Reference proteome</keyword>
<dbReference type="AlphaFoldDB" id="A0A813FLH8"/>
<sequence length="399" mass="43164">MLRSGLRPLALWCVQAANQEVGLSRAAAVLRKASLRLGLAAWASSAAWRRELDLGLSSVELGRRGRLRRLGFDLWVRAWLLEQQRRSWEVMALHFRARQLARPPWSAWSSFLAATRALQVTAATAHHQMMLRRLDSAWFSWAGWLAKRRKLAFQGSEAAELLRTAAVRSALHRWQTGHQRLHRLHDRLLLAAARPASGTDAEWAAASAAAEPVLGSSSQAPAPATASSSLREAPAAAGRRWGVVAGGATPAALGTFPLSGSSSSGVVGLGPTPLAAALAAAAQGVADRACSRSAWRAWQGLGAERRSSARALAEAALRLQAKVEAALKRHCIRAYHALASHLVAGRVAAEDRLRRRHLAACVFAWAATSAGMRGRLKELARRAQRGSDVLLKSLLRRWE</sequence>
<organism evidence="1 2">
    <name type="scientific">Polarella glacialis</name>
    <name type="common">Dinoflagellate</name>
    <dbReference type="NCBI Taxonomy" id="89957"/>
    <lineage>
        <taxon>Eukaryota</taxon>
        <taxon>Sar</taxon>
        <taxon>Alveolata</taxon>
        <taxon>Dinophyceae</taxon>
        <taxon>Suessiales</taxon>
        <taxon>Suessiaceae</taxon>
        <taxon>Polarella</taxon>
    </lineage>
</organism>
<name>A0A813FLH8_POLGL</name>
<evidence type="ECO:0000313" key="2">
    <source>
        <dbReference type="Proteomes" id="UP000654075"/>
    </source>
</evidence>
<evidence type="ECO:0000313" key="1">
    <source>
        <dbReference type="EMBL" id="CAE8613634.1"/>
    </source>
</evidence>
<gene>
    <name evidence="1" type="ORF">PGLA1383_LOCUS31391</name>
</gene>
<proteinExistence type="predicted"/>
<comment type="caution">
    <text evidence="1">The sequence shown here is derived from an EMBL/GenBank/DDBJ whole genome shotgun (WGS) entry which is preliminary data.</text>
</comment>
<protein>
    <recommendedName>
        <fullName evidence="3">Sfi1 spindle body domain-containing protein</fullName>
    </recommendedName>
</protein>
<dbReference type="EMBL" id="CAJNNV010025285">
    <property type="protein sequence ID" value="CAE8613634.1"/>
    <property type="molecule type" value="Genomic_DNA"/>
</dbReference>
<feature type="non-terminal residue" evidence="1">
    <location>
        <position position="1"/>
    </location>
</feature>
<evidence type="ECO:0008006" key="3">
    <source>
        <dbReference type="Google" id="ProtNLM"/>
    </source>
</evidence>
<dbReference type="Proteomes" id="UP000654075">
    <property type="component" value="Unassembled WGS sequence"/>
</dbReference>
<reference evidence="1" key="1">
    <citation type="submission" date="2021-02" db="EMBL/GenBank/DDBJ databases">
        <authorList>
            <person name="Dougan E. K."/>
            <person name="Rhodes N."/>
            <person name="Thang M."/>
            <person name="Chan C."/>
        </authorList>
    </citation>
    <scope>NUCLEOTIDE SEQUENCE</scope>
</reference>